<dbReference type="EMBL" id="JBHSDC010000029">
    <property type="protein sequence ID" value="MFC4233219.1"/>
    <property type="molecule type" value="Genomic_DNA"/>
</dbReference>
<evidence type="ECO:0000256" key="3">
    <source>
        <dbReference type="ARBA" id="ARBA00022692"/>
    </source>
</evidence>
<reference evidence="8" key="1">
    <citation type="journal article" date="2019" name="Int. J. Syst. Evol. Microbiol.">
        <title>The Global Catalogue of Microorganisms (GCM) 10K type strain sequencing project: providing services to taxonomists for standard genome sequencing and annotation.</title>
        <authorList>
            <consortium name="The Broad Institute Genomics Platform"/>
            <consortium name="The Broad Institute Genome Sequencing Center for Infectious Disease"/>
            <person name="Wu L."/>
            <person name="Ma J."/>
        </authorList>
    </citation>
    <scope>NUCLEOTIDE SEQUENCE [LARGE SCALE GENOMIC DNA]</scope>
    <source>
        <strain evidence="8">CECT 8010</strain>
    </source>
</reference>
<evidence type="ECO:0000256" key="4">
    <source>
        <dbReference type="ARBA" id="ARBA00022989"/>
    </source>
</evidence>
<proteinExistence type="inferred from homology"/>
<feature type="transmembrane region" description="Helical" evidence="6">
    <location>
        <begin position="225"/>
        <end position="247"/>
    </location>
</feature>
<feature type="transmembrane region" description="Helical" evidence="6">
    <location>
        <begin position="296"/>
        <end position="326"/>
    </location>
</feature>
<feature type="transmembrane region" description="Helical" evidence="6">
    <location>
        <begin position="259"/>
        <end position="276"/>
    </location>
</feature>
<keyword evidence="3 6" id="KW-0812">Transmembrane</keyword>
<evidence type="ECO:0000313" key="8">
    <source>
        <dbReference type="Proteomes" id="UP001595906"/>
    </source>
</evidence>
<organism evidence="7 8">
    <name type="scientific">Parasediminibacterium paludis</name>
    <dbReference type="NCBI Taxonomy" id="908966"/>
    <lineage>
        <taxon>Bacteria</taxon>
        <taxon>Pseudomonadati</taxon>
        <taxon>Bacteroidota</taxon>
        <taxon>Chitinophagia</taxon>
        <taxon>Chitinophagales</taxon>
        <taxon>Chitinophagaceae</taxon>
        <taxon>Parasediminibacterium</taxon>
    </lineage>
</organism>
<evidence type="ECO:0000256" key="6">
    <source>
        <dbReference type="SAM" id="Phobius"/>
    </source>
</evidence>
<feature type="transmembrane region" description="Helical" evidence="6">
    <location>
        <begin position="156"/>
        <end position="178"/>
    </location>
</feature>
<keyword evidence="4 6" id="KW-1133">Transmembrane helix</keyword>
<feature type="transmembrane region" description="Helical" evidence="6">
    <location>
        <begin position="12"/>
        <end position="29"/>
    </location>
</feature>
<evidence type="ECO:0000256" key="5">
    <source>
        <dbReference type="ARBA" id="ARBA00023136"/>
    </source>
</evidence>
<comment type="caution">
    <text evidence="7">The sequence shown here is derived from an EMBL/GenBank/DDBJ whole genome shotgun (WGS) entry which is preliminary data.</text>
</comment>
<dbReference type="InterPro" id="IPR002549">
    <property type="entry name" value="AI-2E-like"/>
</dbReference>
<evidence type="ECO:0000256" key="2">
    <source>
        <dbReference type="ARBA" id="ARBA00009773"/>
    </source>
</evidence>
<protein>
    <submittedName>
        <fullName evidence="7">AI-2E family transporter</fullName>
    </submittedName>
</protein>
<feature type="transmembrane region" description="Helical" evidence="6">
    <location>
        <begin position="65"/>
        <end position="88"/>
    </location>
</feature>
<feature type="transmembrane region" description="Helical" evidence="6">
    <location>
        <begin position="199"/>
        <end position="219"/>
    </location>
</feature>
<name>A0ABV8Q1M5_9BACT</name>
<evidence type="ECO:0000256" key="1">
    <source>
        <dbReference type="ARBA" id="ARBA00004141"/>
    </source>
</evidence>
<gene>
    <name evidence="7" type="ORF">ACFOW1_15060</name>
</gene>
<sequence length="361" mass="40843">MENNQDYKINRYFFLAVIIVFGAVLLWSLMEFFTAFLAAVMFYVLSKPLIYWLGKQWNWKRNKAAILVIILSFFIILLPIGIFATMIYSKVIQVAAKPDEIIKPIKHFGDIIQQRFGVNIISVESLAKIQSFGTQIVSTVLNGSFNFFTTISMMYFFLYFMIVNAGRLEAALILYLPFKRNKMALFGDELKAQTFSNAVGVPLICVMHGLLAFLAYFIAGVSDAGFWAVVTGFASVIPLVGTGLIWLPTSIYLLAQGHTWQGIFVIVWGLLVIGTSDNVIRFVLAKRMADVHPIVTVLGVIIGLRSFGITGLIFGPLIISYFLILLKIYYVEYQKPETDRKRTLLPSYLQFKPSNTKRKQD</sequence>
<dbReference type="PANTHER" id="PTHR21716">
    <property type="entry name" value="TRANSMEMBRANE PROTEIN"/>
    <property type="match status" value="1"/>
</dbReference>
<dbReference type="RefSeq" id="WP_379015409.1">
    <property type="nucleotide sequence ID" value="NZ_JBHSDC010000029.1"/>
</dbReference>
<evidence type="ECO:0000313" key="7">
    <source>
        <dbReference type="EMBL" id="MFC4233219.1"/>
    </source>
</evidence>
<comment type="subcellular location">
    <subcellularLocation>
        <location evidence="1">Membrane</location>
        <topology evidence="1">Multi-pass membrane protein</topology>
    </subcellularLocation>
</comment>
<dbReference type="Proteomes" id="UP001595906">
    <property type="component" value="Unassembled WGS sequence"/>
</dbReference>
<keyword evidence="5 6" id="KW-0472">Membrane</keyword>
<dbReference type="PANTHER" id="PTHR21716:SF4">
    <property type="entry name" value="TRANSMEMBRANE PROTEIN 245"/>
    <property type="match status" value="1"/>
</dbReference>
<accession>A0ABV8Q1M5</accession>
<dbReference type="Pfam" id="PF01594">
    <property type="entry name" value="AI-2E_transport"/>
    <property type="match status" value="1"/>
</dbReference>
<comment type="similarity">
    <text evidence="2">Belongs to the autoinducer-2 exporter (AI-2E) (TC 2.A.86) family.</text>
</comment>
<keyword evidence="8" id="KW-1185">Reference proteome</keyword>